<dbReference type="Proteomes" id="UP000325161">
    <property type="component" value="Chromosome"/>
</dbReference>
<evidence type="ECO:0000313" key="7">
    <source>
        <dbReference type="EMBL" id="QEI06503.1"/>
    </source>
</evidence>
<feature type="domain" description="Aminotransferase class V" evidence="6">
    <location>
        <begin position="56"/>
        <end position="384"/>
    </location>
</feature>
<sequence>MLGRQDAFPSARTFVLKAVQQIPVMSSLSSCARRLTYPTPKDRTVFTPTRRSGISFLHSPGPTPIPKEVTDAMSRQPMELGDPGVDALIATCETQLRPVLGLEGGDVFLFNSNGHGGWEATIANLAAPGQCVLIVGSGTFSDAWAEHADAMGLKVVRTDWQEGLPADPKEVEAALRADDKHQIVAVFLVHTDTASGVTNDVKAFRAAIDAAGHPALLVADVVASLGAAPFSMQEMGVNVAIGASQKALMVASGLAIVGVDERAMEVSRRNTTPRYYWDWERRRSPLSYRKFCGTPPQALLMGLEASLGLIHREGLNEVLARHRRLATAVQAAVSRWSEGGALDFFVKVPEARSVSVTTVRVAPGIDAEALRTLARDRFQVGIAGGLGQMGGKAFRIGHLGDINAPTVLGCLAGLEAALSYAGIPYGRGGVDAAVRALSLASE</sequence>
<proteinExistence type="inferred from homology"/>
<dbReference type="EMBL" id="CP043046">
    <property type="protein sequence ID" value="QEI06503.1"/>
    <property type="molecule type" value="Genomic_DNA"/>
</dbReference>
<organism evidence="7 8">
    <name type="scientific">Pigmentiphaga aceris</name>
    <dbReference type="NCBI Taxonomy" id="1940612"/>
    <lineage>
        <taxon>Bacteria</taxon>
        <taxon>Pseudomonadati</taxon>
        <taxon>Pseudomonadota</taxon>
        <taxon>Betaproteobacteria</taxon>
        <taxon>Burkholderiales</taxon>
        <taxon>Alcaligenaceae</taxon>
        <taxon>Pigmentiphaga</taxon>
    </lineage>
</organism>
<accession>A0A5C0AYM5</accession>
<keyword evidence="7" id="KW-0808">Transferase</keyword>
<dbReference type="GO" id="GO:0004760">
    <property type="term" value="F:L-serine-pyruvate transaminase activity"/>
    <property type="evidence" value="ECO:0007669"/>
    <property type="project" value="TreeGrafter"/>
</dbReference>
<protein>
    <submittedName>
        <fullName evidence="7">Aminotransferase class V-fold PLP-dependent enzyme</fullName>
    </submittedName>
</protein>
<evidence type="ECO:0000256" key="5">
    <source>
        <dbReference type="PIRSR" id="PIRSR000524-50"/>
    </source>
</evidence>
<dbReference type="GO" id="GO:0019265">
    <property type="term" value="P:glycine biosynthetic process, by transamination of glyoxylate"/>
    <property type="evidence" value="ECO:0007669"/>
    <property type="project" value="TreeGrafter"/>
</dbReference>
<dbReference type="SUPFAM" id="SSF53383">
    <property type="entry name" value="PLP-dependent transferases"/>
    <property type="match status" value="1"/>
</dbReference>
<feature type="modified residue" description="N6-(pyridoxal phosphate)lysine" evidence="5">
    <location>
        <position position="246"/>
    </location>
</feature>
<dbReference type="PIRSF" id="PIRSF000524">
    <property type="entry name" value="SPT"/>
    <property type="match status" value="1"/>
</dbReference>
<feature type="binding site" evidence="4">
    <location>
        <position position="395"/>
    </location>
    <ligand>
        <name>substrate</name>
    </ligand>
</feature>
<keyword evidence="7" id="KW-0032">Aminotransferase</keyword>
<dbReference type="InterPro" id="IPR015422">
    <property type="entry name" value="PyrdxlP-dep_Trfase_small"/>
</dbReference>
<dbReference type="PANTHER" id="PTHR21152:SF40">
    <property type="entry name" value="ALANINE--GLYOXYLATE AMINOTRANSFERASE"/>
    <property type="match status" value="1"/>
</dbReference>
<keyword evidence="8" id="KW-1185">Reference proteome</keyword>
<evidence type="ECO:0000256" key="2">
    <source>
        <dbReference type="ARBA" id="ARBA00009236"/>
    </source>
</evidence>
<dbReference type="GO" id="GO:0008453">
    <property type="term" value="F:alanine-glyoxylate transaminase activity"/>
    <property type="evidence" value="ECO:0007669"/>
    <property type="project" value="TreeGrafter"/>
</dbReference>
<keyword evidence="3 5" id="KW-0663">Pyridoxal phosphate</keyword>
<evidence type="ECO:0000256" key="3">
    <source>
        <dbReference type="ARBA" id="ARBA00022898"/>
    </source>
</evidence>
<evidence type="ECO:0000259" key="6">
    <source>
        <dbReference type="Pfam" id="PF00266"/>
    </source>
</evidence>
<gene>
    <name evidence="7" type="ORF">FXN63_12180</name>
</gene>
<dbReference type="OrthoDB" id="9766472at2"/>
<dbReference type="KEGG" id="pacr:FXN63_12180"/>
<dbReference type="InterPro" id="IPR015421">
    <property type="entry name" value="PyrdxlP-dep_Trfase_major"/>
</dbReference>
<dbReference type="Pfam" id="PF00266">
    <property type="entry name" value="Aminotran_5"/>
    <property type="match status" value="1"/>
</dbReference>
<evidence type="ECO:0000256" key="1">
    <source>
        <dbReference type="ARBA" id="ARBA00001933"/>
    </source>
</evidence>
<dbReference type="Gene3D" id="3.40.640.10">
    <property type="entry name" value="Type I PLP-dependent aspartate aminotransferase-like (Major domain)"/>
    <property type="match status" value="1"/>
</dbReference>
<dbReference type="Gene3D" id="3.90.1150.10">
    <property type="entry name" value="Aspartate Aminotransferase, domain 1"/>
    <property type="match status" value="1"/>
</dbReference>
<evidence type="ECO:0000256" key="4">
    <source>
        <dbReference type="PIRSR" id="PIRSR000524-1"/>
    </source>
</evidence>
<comment type="similarity">
    <text evidence="2">Belongs to the class-V pyridoxal-phosphate-dependent aminotransferase family.</text>
</comment>
<name>A0A5C0AYM5_9BURK</name>
<dbReference type="PROSITE" id="PS51257">
    <property type="entry name" value="PROKAR_LIPOPROTEIN"/>
    <property type="match status" value="1"/>
</dbReference>
<dbReference type="AlphaFoldDB" id="A0A5C0AYM5"/>
<dbReference type="InterPro" id="IPR024169">
    <property type="entry name" value="SP_NH2Trfase/AEP_transaminase"/>
</dbReference>
<dbReference type="InterPro" id="IPR015424">
    <property type="entry name" value="PyrdxlP-dep_Trfase"/>
</dbReference>
<dbReference type="InterPro" id="IPR000192">
    <property type="entry name" value="Aminotrans_V_dom"/>
</dbReference>
<comment type="cofactor">
    <cofactor evidence="1 5">
        <name>pyridoxal 5'-phosphate</name>
        <dbReference type="ChEBI" id="CHEBI:597326"/>
    </cofactor>
</comment>
<evidence type="ECO:0000313" key="8">
    <source>
        <dbReference type="Proteomes" id="UP000325161"/>
    </source>
</evidence>
<dbReference type="PANTHER" id="PTHR21152">
    <property type="entry name" value="AMINOTRANSFERASE CLASS V"/>
    <property type="match status" value="1"/>
</dbReference>
<reference evidence="7 8" key="1">
    <citation type="submission" date="2019-08" db="EMBL/GenBank/DDBJ databases">
        <title>Amphibian skin-associated Pigmentiphaga: genome sequence and occurrence across geography and hosts.</title>
        <authorList>
            <person name="Bletz M.C."/>
            <person name="Bunk B."/>
            <person name="Sproeer C."/>
            <person name="Biwer P."/>
            <person name="Reiter S."/>
            <person name="Rabemananjara F.C.E."/>
            <person name="Schulz S."/>
            <person name="Overmann J."/>
            <person name="Vences M."/>
        </authorList>
    </citation>
    <scope>NUCLEOTIDE SEQUENCE [LARGE SCALE GENOMIC DNA]</scope>
    <source>
        <strain evidence="7 8">Mada1488</strain>
    </source>
</reference>